<dbReference type="EMBL" id="VDCH01000003">
    <property type="protein sequence ID" value="TNJ39784.1"/>
    <property type="molecule type" value="Genomic_DNA"/>
</dbReference>
<keyword evidence="1" id="KW-1133">Transmembrane helix</keyword>
<gene>
    <name evidence="2" type="ORF">FGF66_02260</name>
</gene>
<keyword evidence="3" id="KW-1185">Reference proteome</keyword>
<dbReference type="AlphaFoldDB" id="A0A5C4S8E2"/>
<proteinExistence type="predicted"/>
<evidence type="ECO:0000313" key="3">
    <source>
        <dbReference type="Proteomes" id="UP000308271"/>
    </source>
</evidence>
<keyword evidence="1" id="KW-0812">Transmembrane</keyword>
<dbReference type="Proteomes" id="UP000308271">
    <property type="component" value="Unassembled WGS sequence"/>
</dbReference>
<comment type="caution">
    <text evidence="2">The sequence shown here is derived from an EMBL/GenBank/DDBJ whole genome shotgun (WGS) entry which is preliminary data.</text>
</comment>
<sequence>MRLYIREYFRTLCDFCYSVKRRFWNFCVVRVIVLFSCFSVMALINLGINAINPKNICVARCDDFEKPTDMLSRLFSVCFTGNNEFFLTLAKVSWSDGLSGGMEAPDLTPCSAQLLPGNKRSFFLILQGARSFRFRSEWSGA</sequence>
<reference evidence="2 3" key="1">
    <citation type="submission" date="2019-05" db="EMBL/GenBank/DDBJ databases">
        <title>Draft Whole-Genome sequence of the green sulfur bacterium Chlorobaculum thiosulfatiphilum DSM 249.</title>
        <authorList>
            <person name="Meyer T.E."/>
            <person name="Kyndt J.A."/>
        </authorList>
    </citation>
    <scope>NUCLEOTIDE SEQUENCE [LARGE SCALE GENOMIC DNA]</scope>
    <source>
        <strain evidence="2 3">DSM 249</strain>
    </source>
</reference>
<dbReference type="OrthoDB" id="9833864at2"/>
<evidence type="ECO:0000313" key="2">
    <source>
        <dbReference type="EMBL" id="TNJ39784.1"/>
    </source>
</evidence>
<feature type="transmembrane region" description="Helical" evidence="1">
    <location>
        <begin position="27"/>
        <end position="48"/>
    </location>
</feature>
<accession>A0A5C4S8E2</accession>
<protein>
    <submittedName>
        <fullName evidence="2">Uncharacterized protein</fullName>
    </submittedName>
</protein>
<organism evidence="2 3">
    <name type="scientific">Chlorobaculum thiosulfatiphilum</name>
    <name type="common">Chlorobium limicola f.sp. thiosulfatophilum</name>
    <dbReference type="NCBI Taxonomy" id="115852"/>
    <lineage>
        <taxon>Bacteria</taxon>
        <taxon>Pseudomonadati</taxon>
        <taxon>Chlorobiota</taxon>
        <taxon>Chlorobiia</taxon>
        <taxon>Chlorobiales</taxon>
        <taxon>Chlorobiaceae</taxon>
        <taxon>Chlorobaculum</taxon>
    </lineage>
</organism>
<keyword evidence="1" id="KW-0472">Membrane</keyword>
<evidence type="ECO:0000256" key="1">
    <source>
        <dbReference type="SAM" id="Phobius"/>
    </source>
</evidence>
<name>A0A5C4S8E2_CHLTI</name>